<dbReference type="SMART" id="SM00338">
    <property type="entry name" value="BRLZ"/>
    <property type="match status" value="1"/>
</dbReference>
<dbReference type="PROSITE" id="PS50217">
    <property type="entry name" value="BZIP"/>
    <property type="match status" value="1"/>
</dbReference>
<keyword evidence="5" id="KW-1185">Reference proteome</keyword>
<evidence type="ECO:0000256" key="2">
    <source>
        <dbReference type="SAM" id="MobiDB-lite"/>
    </source>
</evidence>
<feature type="compositionally biased region" description="Low complexity" evidence="2">
    <location>
        <begin position="396"/>
        <end position="422"/>
    </location>
</feature>
<dbReference type="InterPro" id="IPR004827">
    <property type="entry name" value="bZIP"/>
</dbReference>
<sequence>MDEFDSYINQSLVDNDGSVDIDSKPSADFTNELYYQLLLSAVNNASPTTAVVPSDPSAAALSAAATIDPHNLTASSPVSVDGVSYMDTADSNALLTAALLSALGPLTSDINAAPMQGDDAMLVDSEESNAAPLDHAGASSDVAPKSAASAGVAAPALTKHVATASPASKPTQQRPVPQSATANAAAAAAAAAKKRVPNHLPSAAPTNTAAATAARRTATPSAASNTKPSTASAYSAPRSLAAPAPSLKAQSPDDALDDFDMEGVDITSLTPKERRQLRNKISARNFRVRRKEYITTLEAEVRLHKEESDGLRVELAASKRDNNQLREEINKLRLRINQLSVSQASQTATANAGPTTSNAVTGPTQQTPITRPSIPATSAAQPSQSMPRFNPHKDISQAAAKKSGGASATGSSASGGNWASKSSQSGYIAVNTAVMPESHSATADQLLLEARRQQSVDALLSIGQNQQPISAPSFGLGGADADVDAEVVAAALTVAGLVAELVMSQVAIESSLALAHMTAAAPTLVSGVCC</sequence>
<dbReference type="CDD" id="cd14810">
    <property type="entry name" value="bZIP_u1"/>
    <property type="match status" value="1"/>
</dbReference>
<dbReference type="InterPro" id="IPR046347">
    <property type="entry name" value="bZIP_sf"/>
</dbReference>
<feature type="domain" description="BZIP" evidence="3">
    <location>
        <begin position="272"/>
        <end position="332"/>
    </location>
</feature>
<dbReference type="OrthoDB" id="5571888at2759"/>
<evidence type="ECO:0000313" key="5">
    <source>
        <dbReference type="Proteomes" id="UP001149813"/>
    </source>
</evidence>
<evidence type="ECO:0000313" key="4">
    <source>
        <dbReference type="EMBL" id="KAJ1720061.1"/>
    </source>
</evidence>
<dbReference type="SUPFAM" id="SSF57959">
    <property type="entry name" value="Leucine zipper domain"/>
    <property type="match status" value="1"/>
</dbReference>
<feature type="compositionally biased region" description="Polar residues" evidence="2">
    <location>
        <begin position="345"/>
        <end position="387"/>
    </location>
</feature>
<feature type="region of interest" description="Disordered" evidence="2">
    <location>
        <begin position="161"/>
        <end position="258"/>
    </location>
</feature>
<dbReference type="Gene3D" id="1.20.5.170">
    <property type="match status" value="1"/>
</dbReference>
<dbReference type="EMBL" id="JANBOJ010000302">
    <property type="protein sequence ID" value="KAJ1720061.1"/>
    <property type="molecule type" value="Genomic_DNA"/>
</dbReference>
<accession>A0A9W7XSS9</accession>
<dbReference type="Proteomes" id="UP001149813">
    <property type="component" value="Unassembled WGS sequence"/>
</dbReference>
<evidence type="ECO:0000256" key="1">
    <source>
        <dbReference type="SAM" id="Coils"/>
    </source>
</evidence>
<reference evidence="4" key="1">
    <citation type="submission" date="2022-07" db="EMBL/GenBank/DDBJ databases">
        <title>Phylogenomic reconstructions and comparative analyses of Kickxellomycotina fungi.</title>
        <authorList>
            <person name="Reynolds N.K."/>
            <person name="Stajich J.E."/>
            <person name="Barry K."/>
            <person name="Grigoriev I.V."/>
            <person name="Crous P."/>
            <person name="Smith M.E."/>
        </authorList>
    </citation>
    <scope>NUCLEOTIDE SEQUENCE</scope>
    <source>
        <strain evidence="4">NBRC 32514</strain>
    </source>
</reference>
<dbReference type="GO" id="GO:0003700">
    <property type="term" value="F:DNA-binding transcription factor activity"/>
    <property type="evidence" value="ECO:0007669"/>
    <property type="project" value="InterPro"/>
</dbReference>
<protein>
    <recommendedName>
        <fullName evidence="3">BZIP domain-containing protein</fullName>
    </recommendedName>
</protein>
<feature type="coiled-coil region" evidence="1">
    <location>
        <begin position="294"/>
        <end position="342"/>
    </location>
</feature>
<gene>
    <name evidence="4" type="ORF">LPJ53_005261</name>
</gene>
<organism evidence="4 5">
    <name type="scientific">Coemansia erecta</name>
    <dbReference type="NCBI Taxonomy" id="147472"/>
    <lineage>
        <taxon>Eukaryota</taxon>
        <taxon>Fungi</taxon>
        <taxon>Fungi incertae sedis</taxon>
        <taxon>Zoopagomycota</taxon>
        <taxon>Kickxellomycotina</taxon>
        <taxon>Kickxellomycetes</taxon>
        <taxon>Kickxellales</taxon>
        <taxon>Kickxellaceae</taxon>
        <taxon>Coemansia</taxon>
    </lineage>
</organism>
<dbReference type="PROSITE" id="PS00036">
    <property type="entry name" value="BZIP_BASIC"/>
    <property type="match status" value="1"/>
</dbReference>
<evidence type="ECO:0000259" key="3">
    <source>
        <dbReference type="PROSITE" id="PS50217"/>
    </source>
</evidence>
<keyword evidence="1" id="KW-0175">Coiled coil</keyword>
<feature type="compositionally biased region" description="Polar residues" evidence="2">
    <location>
        <begin position="165"/>
        <end position="179"/>
    </location>
</feature>
<proteinExistence type="predicted"/>
<dbReference type="AlphaFoldDB" id="A0A9W7XSS9"/>
<feature type="compositionally biased region" description="Low complexity" evidence="2">
    <location>
        <begin position="180"/>
        <end position="191"/>
    </location>
</feature>
<dbReference type="Pfam" id="PF00170">
    <property type="entry name" value="bZIP_1"/>
    <property type="match status" value="1"/>
</dbReference>
<name>A0A9W7XSS9_9FUNG</name>
<feature type="compositionally biased region" description="Low complexity" evidence="2">
    <location>
        <begin position="203"/>
        <end position="252"/>
    </location>
</feature>
<comment type="caution">
    <text evidence="4">The sequence shown here is derived from an EMBL/GenBank/DDBJ whole genome shotgun (WGS) entry which is preliminary data.</text>
</comment>
<feature type="region of interest" description="Disordered" evidence="2">
    <location>
        <begin position="345"/>
        <end position="422"/>
    </location>
</feature>